<dbReference type="Proteomes" id="UP000600247">
    <property type="component" value="Unassembled WGS sequence"/>
</dbReference>
<feature type="compositionally biased region" description="Low complexity" evidence="1">
    <location>
        <begin position="43"/>
        <end position="58"/>
    </location>
</feature>
<dbReference type="Gene3D" id="3.90.640.10">
    <property type="entry name" value="Actin, Chain A, domain 4"/>
    <property type="match status" value="1"/>
</dbReference>
<dbReference type="PANTHER" id="PTHR42749:SF1">
    <property type="entry name" value="CELL SHAPE-DETERMINING PROTEIN MREB"/>
    <property type="match status" value="1"/>
</dbReference>
<dbReference type="InterPro" id="IPR043129">
    <property type="entry name" value="ATPase_NBD"/>
</dbReference>
<dbReference type="Gene3D" id="3.30.420.40">
    <property type="match status" value="2"/>
</dbReference>
<feature type="region of interest" description="Disordered" evidence="1">
    <location>
        <begin position="9"/>
        <end position="63"/>
    </location>
</feature>
<organism evidence="2 3">
    <name type="scientific">Paenibacillus radicis</name>
    <name type="common">ex Gao et al. 2016</name>
    <dbReference type="NCBI Taxonomy" id="1737354"/>
    <lineage>
        <taxon>Bacteria</taxon>
        <taxon>Bacillati</taxon>
        <taxon>Bacillota</taxon>
        <taxon>Bacilli</taxon>
        <taxon>Bacillales</taxon>
        <taxon>Paenibacillaceae</taxon>
        <taxon>Paenibacillus</taxon>
    </lineage>
</organism>
<proteinExistence type="predicted"/>
<name>A0A917M908_9BACL</name>
<gene>
    <name evidence="2" type="ORF">GCM10010918_45440</name>
</gene>
<dbReference type="AlphaFoldDB" id="A0A917M908"/>
<comment type="caution">
    <text evidence="2">The sequence shown here is derived from an EMBL/GenBank/DDBJ whole genome shotgun (WGS) entry which is preliminary data.</text>
</comment>
<evidence type="ECO:0000256" key="1">
    <source>
        <dbReference type="SAM" id="MobiDB-lite"/>
    </source>
</evidence>
<evidence type="ECO:0000313" key="3">
    <source>
        <dbReference type="Proteomes" id="UP000600247"/>
    </source>
</evidence>
<dbReference type="SUPFAM" id="SSF53067">
    <property type="entry name" value="Actin-like ATPase domain"/>
    <property type="match status" value="2"/>
</dbReference>
<accession>A0A917M908</accession>
<dbReference type="EMBL" id="BMHY01000011">
    <property type="protein sequence ID" value="GGG82833.1"/>
    <property type="molecule type" value="Genomic_DNA"/>
</dbReference>
<keyword evidence="3" id="KW-1185">Reference proteome</keyword>
<reference evidence="2 3" key="1">
    <citation type="journal article" date="2014" name="Int. J. Syst. Evol. Microbiol.">
        <title>Complete genome sequence of Corynebacterium casei LMG S-19264T (=DSM 44701T), isolated from a smear-ripened cheese.</title>
        <authorList>
            <consortium name="US DOE Joint Genome Institute (JGI-PGF)"/>
            <person name="Walter F."/>
            <person name="Albersmeier A."/>
            <person name="Kalinowski J."/>
            <person name="Ruckert C."/>
        </authorList>
    </citation>
    <scope>NUCLEOTIDE SEQUENCE [LARGE SCALE GENOMIC DNA]</scope>
    <source>
        <strain evidence="2 3">CGMCC 1.15286</strain>
    </source>
</reference>
<evidence type="ECO:0008006" key="4">
    <source>
        <dbReference type="Google" id="ProtNLM"/>
    </source>
</evidence>
<feature type="compositionally biased region" description="Polar residues" evidence="1">
    <location>
        <begin position="21"/>
        <end position="33"/>
    </location>
</feature>
<dbReference type="PANTHER" id="PTHR42749">
    <property type="entry name" value="CELL SHAPE-DETERMINING PROTEIN MREB"/>
    <property type="match status" value="1"/>
</dbReference>
<protein>
    <recommendedName>
        <fullName evidence="4">Molecular chaperone</fullName>
    </recommendedName>
</protein>
<evidence type="ECO:0000313" key="2">
    <source>
        <dbReference type="EMBL" id="GGG82833.1"/>
    </source>
</evidence>
<sequence length="927" mass="105358">MRGYTYKIYKPGVDEQGRSGQGNASDGASQQFGSAFGNGIVHGESGSSSSGFGSGSDAGSRRYGRDELEEMTTHQLRRICHEERLVKGVVESQDRGELIRTVLKYRGAADRLFIRSLRDGGIQRIEHALRSYLNSPQLGAETIQVPAKLTLYAGLRLDGSDGYRVRTGQASGIGESNVLIVNERDELCGIMNLVKDEKEPGAYTLQFDKQTELSRTSNRNYSLLFFRKQDSDYLYKAYYSERPMPPTNLHYWRLPVAELDIRQLEATQAVLAIDFGTSNTTAGAYLDHGYIASPNRHDLLNGSLKLGAINYVSFASESGNWIEMLPTAIGVTDCSDSSAIVYCYGYEALRQLKKNGYASRASVFLGMKRWVNGRDKLEEVTDVHGNTATVKRGDIIRAYLLHVIETAEHRFKCRFNQLHFTTPVKLKESFLEMFSAILPEYEIEREHAVDEGMAVLYNTIADQIEQNRYIDGETYDALVIDCGGGTTDLSSCRFQIEEGRISYKIDIRTAYENGDTNFGGNNLTYRVMQYMKIAFADYYLGIRSGGDIDELIEVAGVDLFRYVDDQGTAKVYEQLERRYAEAERVLPTRFREYENRTGDEYWRVRRNFYFLWELAEAMKVEFFRRTGIVRRRFEAERTSRSSGVLDNDLHVTPVERWSLSLRGEDGRLADRHDSPDIVFTVNEMTKLLKSDIYAVISKFLEGFYLDGRLQQYQILKLTGQSCRIDVFREALKEFVPGRSIEFRQRSEDADKVPDLKLSCLRGSIRYLTARKLGQIEANITRVAPVVPYTVTAFTHQGGEKVLINSMERLSGLRGGVSRPKAVSEVEFYLKGGDERMLRKYVYANHPEGYKPALYEEIAGLYGDQIPQEETDTIVNGESKFFVVTGDNQWGFFIVPVARVNEQLQLGEKRLFTFEDDLSELDFFDGMK</sequence>